<keyword evidence="1" id="KW-0732">Signal</keyword>
<dbReference type="InterPro" id="IPR050281">
    <property type="entry name" value="Flavin_monoamine_oxidase"/>
</dbReference>
<evidence type="ECO:0000259" key="2">
    <source>
        <dbReference type="Pfam" id="PF01593"/>
    </source>
</evidence>
<organism evidence="3 4">
    <name type="scientific">Aplysia californica</name>
    <name type="common">California sea hare</name>
    <dbReference type="NCBI Taxonomy" id="6500"/>
    <lineage>
        <taxon>Eukaryota</taxon>
        <taxon>Metazoa</taxon>
        <taxon>Spiralia</taxon>
        <taxon>Lophotrochozoa</taxon>
        <taxon>Mollusca</taxon>
        <taxon>Gastropoda</taxon>
        <taxon>Heterobranchia</taxon>
        <taxon>Euthyneura</taxon>
        <taxon>Tectipleura</taxon>
        <taxon>Aplysiida</taxon>
        <taxon>Aplysioidea</taxon>
        <taxon>Aplysiidae</taxon>
        <taxon>Aplysia</taxon>
    </lineage>
</organism>
<sequence>MTRVLRLAYTIIFIVPFLHVEANDNPGVCEKSIDVAIVGAGIGGANSAYMLRDAGLSIQVFEYSNRIGGRLYTSSLLEAPDVNLELGGMRFVGGVHKRMQKIVKELGLTQTVFPEGFGLRNRTTYFLRDESLNITQLLTGDLPYNLTAEEDANRHRLLIFYVEKLTGLKKGNSPLPRNQIMQLRAPDGRYLFTLSLEEALDLVASEEGKAFCLAKYFVFEKYAASNISAAMMIDSVLGAQTFGAGVYTVKEGMSAVPQGLIKAFLAANNSHSLELNRQLLSIHRTSDQAMYILTFNRTQTDEDGFTKATDEQHVVCAKRVILALPHHALSRIQWRPLREVRVRNALYALMCRTASKVFMTFSNQWWLSGTNPSYYAYSDTSFLTAIDWKRSATTGNYILLTSYSTGNNTEFFHRLQSHGDQGKGNGTIKASASLTNEVLEELSHAFGLARTDIPEPLSSWVQFWDAYPFGCAWRSYRPGFRFDEVTGILRRPSVSDDVFVVGSDFSWGELLHWSEGALETSEIVVNTYFTQMFPRM</sequence>
<name>A0ABM0JJK4_APLCA</name>
<evidence type="ECO:0000313" key="4">
    <source>
        <dbReference type="RefSeq" id="XP_005095149.2"/>
    </source>
</evidence>
<dbReference type="Proteomes" id="UP000694888">
    <property type="component" value="Unplaced"/>
</dbReference>
<dbReference type="SUPFAM" id="SSF51905">
    <property type="entry name" value="FAD/NAD(P)-binding domain"/>
    <property type="match status" value="1"/>
</dbReference>
<feature type="domain" description="Amine oxidase" evidence="2">
    <location>
        <begin position="48"/>
        <end position="479"/>
    </location>
</feature>
<dbReference type="RefSeq" id="XP_005095149.2">
    <property type="nucleotide sequence ID" value="XM_005095092.2"/>
</dbReference>
<protein>
    <submittedName>
        <fullName evidence="4">L-amino-acid oxidase-like</fullName>
    </submittedName>
</protein>
<keyword evidence="3" id="KW-1185">Reference proteome</keyword>
<feature type="chain" id="PRO_5045313075" evidence="1">
    <location>
        <begin position="23"/>
        <end position="536"/>
    </location>
</feature>
<dbReference type="InterPro" id="IPR002937">
    <property type="entry name" value="Amino_oxidase"/>
</dbReference>
<dbReference type="Gene3D" id="3.50.50.60">
    <property type="entry name" value="FAD/NAD(P)-binding domain"/>
    <property type="match status" value="1"/>
</dbReference>
<dbReference type="SUPFAM" id="SSF54373">
    <property type="entry name" value="FAD-linked reductases, C-terminal domain"/>
    <property type="match status" value="1"/>
</dbReference>
<gene>
    <name evidence="4" type="primary">LOC101854076</name>
</gene>
<dbReference type="Pfam" id="PF01593">
    <property type="entry name" value="Amino_oxidase"/>
    <property type="match status" value="1"/>
</dbReference>
<evidence type="ECO:0000256" key="1">
    <source>
        <dbReference type="SAM" id="SignalP"/>
    </source>
</evidence>
<dbReference type="GeneID" id="101854076"/>
<reference evidence="4" key="1">
    <citation type="submission" date="2025-08" db="UniProtKB">
        <authorList>
            <consortium name="RefSeq"/>
        </authorList>
    </citation>
    <scope>IDENTIFICATION</scope>
</reference>
<evidence type="ECO:0000313" key="3">
    <source>
        <dbReference type="Proteomes" id="UP000694888"/>
    </source>
</evidence>
<dbReference type="PANTHER" id="PTHR10742">
    <property type="entry name" value="FLAVIN MONOAMINE OXIDASE"/>
    <property type="match status" value="1"/>
</dbReference>
<dbReference type="InterPro" id="IPR036188">
    <property type="entry name" value="FAD/NAD-bd_sf"/>
</dbReference>
<feature type="signal peptide" evidence="1">
    <location>
        <begin position="1"/>
        <end position="22"/>
    </location>
</feature>
<dbReference type="PANTHER" id="PTHR10742:SF410">
    <property type="entry name" value="LYSINE-SPECIFIC HISTONE DEMETHYLASE 2"/>
    <property type="match status" value="1"/>
</dbReference>
<proteinExistence type="predicted"/>
<accession>A0ABM0JJK4</accession>